<accession>A0ABX3GRC4</accession>
<proteinExistence type="predicted"/>
<organism evidence="1 2">
    <name type="scientific">Paenibacillus odorifer</name>
    <dbReference type="NCBI Taxonomy" id="189426"/>
    <lineage>
        <taxon>Bacteria</taxon>
        <taxon>Bacillati</taxon>
        <taxon>Bacillota</taxon>
        <taxon>Bacilli</taxon>
        <taxon>Bacillales</taxon>
        <taxon>Paenibacillaceae</taxon>
        <taxon>Paenibacillus</taxon>
    </lineage>
</organism>
<feature type="non-terminal residue" evidence="1">
    <location>
        <position position="1"/>
    </location>
</feature>
<protein>
    <submittedName>
        <fullName evidence="1">Uncharacterized protein</fullName>
    </submittedName>
</protein>
<gene>
    <name evidence="1" type="ORF">BSO21_15195</name>
</gene>
<sequence>KASFIGSEDSEAALEADVTGTISDNISVMSAILRKTFDPNLKKYSLLSSFVSYDPSILERGY</sequence>
<name>A0ABX3GRC4_9BACL</name>
<dbReference type="RefSeq" id="WP_218641443.1">
    <property type="nucleotide sequence ID" value="NZ_MPVP01000088.1"/>
</dbReference>
<dbReference type="EMBL" id="MPVP01000088">
    <property type="protein sequence ID" value="OMD33612.1"/>
    <property type="molecule type" value="Genomic_DNA"/>
</dbReference>
<comment type="caution">
    <text evidence="1">The sequence shown here is derived from an EMBL/GenBank/DDBJ whole genome shotgun (WGS) entry which is preliminary data.</text>
</comment>
<evidence type="ECO:0000313" key="2">
    <source>
        <dbReference type="Proteomes" id="UP000187158"/>
    </source>
</evidence>
<evidence type="ECO:0000313" key="1">
    <source>
        <dbReference type="EMBL" id="OMD33612.1"/>
    </source>
</evidence>
<keyword evidence="2" id="KW-1185">Reference proteome</keyword>
<dbReference type="Proteomes" id="UP000187158">
    <property type="component" value="Unassembled WGS sequence"/>
</dbReference>
<reference evidence="1 2" key="1">
    <citation type="submission" date="2016-11" db="EMBL/GenBank/DDBJ databases">
        <title>Paenibacillus species isolates.</title>
        <authorList>
            <person name="Beno S.M."/>
        </authorList>
    </citation>
    <scope>NUCLEOTIDE SEQUENCE [LARGE SCALE GENOMIC DNA]</scope>
    <source>
        <strain evidence="1 2">FSL H7-0433</strain>
    </source>
</reference>